<gene>
    <name evidence="2" type="ORF">NDU88_005654</name>
</gene>
<comment type="caution">
    <text evidence="2">The sequence shown here is derived from an EMBL/GenBank/DDBJ whole genome shotgun (WGS) entry which is preliminary data.</text>
</comment>
<organism evidence="2 3">
    <name type="scientific">Pleurodeles waltl</name>
    <name type="common">Iberian ribbed newt</name>
    <dbReference type="NCBI Taxonomy" id="8319"/>
    <lineage>
        <taxon>Eukaryota</taxon>
        <taxon>Metazoa</taxon>
        <taxon>Chordata</taxon>
        <taxon>Craniata</taxon>
        <taxon>Vertebrata</taxon>
        <taxon>Euteleostomi</taxon>
        <taxon>Amphibia</taxon>
        <taxon>Batrachia</taxon>
        <taxon>Caudata</taxon>
        <taxon>Salamandroidea</taxon>
        <taxon>Salamandridae</taxon>
        <taxon>Pleurodelinae</taxon>
        <taxon>Pleurodeles</taxon>
    </lineage>
</organism>
<keyword evidence="3" id="KW-1185">Reference proteome</keyword>
<evidence type="ECO:0000313" key="2">
    <source>
        <dbReference type="EMBL" id="KAJ1152880.1"/>
    </source>
</evidence>
<protein>
    <submittedName>
        <fullName evidence="2">Uncharacterized protein</fullName>
    </submittedName>
</protein>
<feature type="region of interest" description="Disordered" evidence="1">
    <location>
        <begin position="32"/>
        <end position="56"/>
    </location>
</feature>
<evidence type="ECO:0000256" key="1">
    <source>
        <dbReference type="SAM" id="MobiDB-lite"/>
    </source>
</evidence>
<dbReference type="AlphaFoldDB" id="A0AAV7RLN1"/>
<accession>A0AAV7RLN1</accession>
<reference evidence="2" key="1">
    <citation type="journal article" date="2022" name="bioRxiv">
        <title>Sequencing and chromosome-scale assembly of the giantPleurodeles waltlgenome.</title>
        <authorList>
            <person name="Brown T."/>
            <person name="Elewa A."/>
            <person name="Iarovenko S."/>
            <person name="Subramanian E."/>
            <person name="Araus A.J."/>
            <person name="Petzold A."/>
            <person name="Susuki M."/>
            <person name="Suzuki K.-i.T."/>
            <person name="Hayashi T."/>
            <person name="Toyoda A."/>
            <person name="Oliveira C."/>
            <person name="Osipova E."/>
            <person name="Leigh N.D."/>
            <person name="Simon A."/>
            <person name="Yun M.H."/>
        </authorList>
    </citation>
    <scope>NUCLEOTIDE SEQUENCE</scope>
    <source>
        <strain evidence="2">20211129_DDA</strain>
        <tissue evidence="2">Liver</tissue>
    </source>
</reference>
<dbReference type="EMBL" id="JANPWB010000009">
    <property type="protein sequence ID" value="KAJ1152880.1"/>
    <property type="molecule type" value="Genomic_DNA"/>
</dbReference>
<name>A0AAV7RLN1_PLEWA</name>
<sequence length="80" mass="8709">MVHRTDLDSPAQLRGTTKITLPKPVCVHHSLRDGTTTIGIPGESRKTRGKPPGLPQAGHRLLLWAEAAERNKERLSAPPS</sequence>
<proteinExistence type="predicted"/>
<dbReference type="Proteomes" id="UP001066276">
    <property type="component" value="Chromosome 5"/>
</dbReference>
<evidence type="ECO:0000313" key="3">
    <source>
        <dbReference type="Proteomes" id="UP001066276"/>
    </source>
</evidence>